<name>A0A8I5NLV4_PAPAN</name>
<proteinExistence type="predicted"/>
<reference evidence="1" key="2">
    <citation type="submission" date="2025-08" db="UniProtKB">
        <authorList>
            <consortium name="Ensembl"/>
        </authorList>
    </citation>
    <scope>IDENTIFICATION</scope>
</reference>
<protein>
    <submittedName>
        <fullName evidence="1">Uncharacterized protein</fullName>
    </submittedName>
</protein>
<dbReference type="Proteomes" id="UP000028761">
    <property type="component" value="Chromosome X"/>
</dbReference>
<organism evidence="1 2">
    <name type="scientific">Papio anubis</name>
    <name type="common">Olive baboon</name>
    <dbReference type="NCBI Taxonomy" id="9555"/>
    <lineage>
        <taxon>Eukaryota</taxon>
        <taxon>Metazoa</taxon>
        <taxon>Chordata</taxon>
        <taxon>Craniata</taxon>
        <taxon>Vertebrata</taxon>
        <taxon>Euteleostomi</taxon>
        <taxon>Mammalia</taxon>
        <taxon>Eutheria</taxon>
        <taxon>Euarchontoglires</taxon>
        <taxon>Primates</taxon>
        <taxon>Haplorrhini</taxon>
        <taxon>Catarrhini</taxon>
        <taxon>Cercopithecidae</taxon>
        <taxon>Cercopithecinae</taxon>
        <taxon>Papio</taxon>
    </lineage>
</organism>
<reference evidence="1 2" key="1">
    <citation type="submission" date="2012-03" db="EMBL/GenBank/DDBJ databases">
        <title>Whole Genome Assembly of Papio anubis.</title>
        <authorList>
            <person name="Liu Y.L."/>
            <person name="Abraham K.A."/>
            <person name="Akbar H.A."/>
            <person name="Ali S.A."/>
            <person name="Anosike U.A."/>
            <person name="Aqrawi P.A."/>
            <person name="Arias F.A."/>
            <person name="Attaway T.A."/>
            <person name="Awwad R.A."/>
            <person name="Babu C.B."/>
            <person name="Bandaranaike D.B."/>
            <person name="Battles P.B."/>
            <person name="Bell A.B."/>
            <person name="Beltran B.B."/>
            <person name="Berhane-Mersha D.B."/>
            <person name="Bess C.B."/>
            <person name="Bickham C.B."/>
            <person name="Bolden T.B."/>
            <person name="Carter K.C."/>
            <person name="Chau D.C."/>
            <person name="Chavez A.C."/>
            <person name="Clerc-Blankenburg K.C."/>
            <person name="Coyle M.C."/>
            <person name="Dao M.D."/>
            <person name="Davila M.L.D."/>
            <person name="Davy-Carroll L.D."/>
            <person name="Denson S.D."/>
            <person name="Dinh H.D."/>
            <person name="Fernandez S.F."/>
            <person name="Fernando P.F."/>
            <person name="Forbes L.F."/>
            <person name="Francis C.F."/>
            <person name="Francisco L.F."/>
            <person name="Fu Q.F."/>
            <person name="Garcia-Iii R.G."/>
            <person name="Garrett T.G."/>
            <person name="Gross S.G."/>
            <person name="Gubbala S.G."/>
            <person name="Hirani K.H."/>
            <person name="Hogues M.H."/>
            <person name="Hollins B.H."/>
            <person name="Jackson L.J."/>
            <person name="Javaid M.J."/>
            <person name="Jhangiani S.J."/>
            <person name="Johnson A.J."/>
            <person name="Johnson B.J."/>
            <person name="Jones J.J."/>
            <person name="Joshi V.J."/>
            <person name="Kalu J.K."/>
            <person name="Khan N.K."/>
            <person name="Korchina V.K."/>
            <person name="Kovar C.K."/>
            <person name="Lago L.L."/>
            <person name="Lara F.L."/>
            <person name="Le T.-K.L."/>
            <person name="Lee S.L."/>
            <person name="Legall-Iii F.L."/>
            <person name="Lemon S.L."/>
            <person name="Liu J.L."/>
            <person name="Liu Y.-S.L."/>
            <person name="Liyanage D.L."/>
            <person name="Lopez J.L."/>
            <person name="Lorensuhewa L.L."/>
            <person name="Mata R.M."/>
            <person name="Mathew T.M."/>
            <person name="Mercado C.M."/>
            <person name="Mercado I.M."/>
            <person name="Morales K.M."/>
            <person name="Morgan M.M."/>
            <person name="Munidasa M.M."/>
            <person name="Ngo D.N."/>
            <person name="Nguyen L.N."/>
            <person name="Nguyen T.N."/>
            <person name="Nguyen N.N."/>
            <person name="Obregon M.O."/>
            <person name="Okwuonu G.O."/>
            <person name="Ongeri F.O."/>
            <person name="Onwere C.O."/>
            <person name="Osifeso I.O."/>
            <person name="Parra A.P."/>
            <person name="Patil S.P."/>
            <person name="Perez A.P."/>
            <person name="Perez Y.P."/>
            <person name="Pham C.P."/>
            <person name="Pu L.-L.P."/>
            <person name="Puazo M.P."/>
            <person name="Quiroz J.Q."/>
            <person name="Rouhana J.R."/>
            <person name="Ruiz M.R."/>
            <person name="Ruiz S.-J.R."/>
            <person name="Saada N.S."/>
            <person name="Santibanez J.S."/>
            <person name="Scheel M.S."/>
            <person name="Schneider B.S."/>
            <person name="Simmons D.S."/>
            <person name="Sisson I.S."/>
            <person name="Tang L.-Y.T."/>
            <person name="Thornton R.T."/>
            <person name="Tisius J.T."/>
            <person name="Toledanes G.T."/>
            <person name="Trejos Z.T."/>
            <person name="Usmani K.U."/>
            <person name="Varghese R.V."/>
            <person name="Vattathil S.V."/>
            <person name="Vee V.V."/>
            <person name="Walker D.W."/>
            <person name="Weissenberger G.W."/>
            <person name="White C.W."/>
            <person name="Williams A.W."/>
            <person name="Woodworth J.W."/>
            <person name="Wright R.W."/>
            <person name="Zhu Y.Z."/>
            <person name="Han Y.H."/>
            <person name="Newsham I.N."/>
            <person name="Nazareth L.N."/>
            <person name="Worley K.W."/>
            <person name="Muzny D.M."/>
            <person name="Rogers J.R."/>
            <person name="Gibbs R.G."/>
        </authorList>
    </citation>
    <scope>NUCLEOTIDE SEQUENCE [LARGE SCALE GENOMIC DNA]</scope>
</reference>
<evidence type="ECO:0000313" key="2">
    <source>
        <dbReference type="Proteomes" id="UP000028761"/>
    </source>
</evidence>
<dbReference type="Ensembl" id="ENSPANT00000067344.1">
    <property type="protein sequence ID" value="ENSPANP00000054303.1"/>
    <property type="gene ID" value="ENSPANG00000050468.1"/>
</dbReference>
<evidence type="ECO:0000313" key="1">
    <source>
        <dbReference type="Ensembl" id="ENSPANP00000054303.1"/>
    </source>
</evidence>
<reference evidence="1" key="3">
    <citation type="submission" date="2025-09" db="UniProtKB">
        <authorList>
            <consortium name="Ensembl"/>
        </authorList>
    </citation>
    <scope>IDENTIFICATION</scope>
</reference>
<dbReference type="PANTHER" id="PTHR46254:SF6">
    <property type="entry name" value="HIGH MOBILITY GROUP AT-HOOK 2"/>
    <property type="match status" value="1"/>
</dbReference>
<dbReference type="GeneTree" id="ENSGT00940000161627"/>
<dbReference type="OMA" id="FFLMESC"/>
<dbReference type="AlphaFoldDB" id="A0A8I5NLV4"/>
<dbReference type="PANTHER" id="PTHR46254">
    <property type="entry name" value="PROTEIN GVQW1-RELATED"/>
    <property type="match status" value="1"/>
</dbReference>
<sequence>MVSPLTTCTDCGLLLESIGNYFFSFSFCLFIETESHSVTQAGVRWCNLGSLQPLSPGFKQLSCLSLPNSWDYRHPPPRPANFCIFSRDGVSPCWPDWSQTPDLRLSAHLGLPNC</sequence>
<accession>A0A8I5NLV4</accession>
<keyword evidence="2" id="KW-1185">Reference proteome</keyword>